<name>A0A4V3WUJ2_9MICO</name>
<dbReference type="AlphaFoldDB" id="A0A4V3WUJ2"/>
<organism evidence="2 3">
    <name type="scientific">Orlajensenia flava</name>
    <dbReference type="NCBI Taxonomy" id="2565934"/>
    <lineage>
        <taxon>Bacteria</taxon>
        <taxon>Bacillati</taxon>
        <taxon>Actinomycetota</taxon>
        <taxon>Actinomycetes</taxon>
        <taxon>Micrococcales</taxon>
        <taxon>Microbacteriaceae</taxon>
        <taxon>Orlajensenia</taxon>
    </lineage>
</organism>
<dbReference type="GO" id="GO:0016740">
    <property type="term" value="F:transferase activity"/>
    <property type="evidence" value="ECO:0007669"/>
    <property type="project" value="UniProtKB-KW"/>
</dbReference>
<dbReference type="SUPFAM" id="SSF53448">
    <property type="entry name" value="Nucleotide-diphospho-sugar transferases"/>
    <property type="match status" value="1"/>
</dbReference>
<dbReference type="PANTHER" id="PTHR43685">
    <property type="entry name" value="GLYCOSYLTRANSFERASE"/>
    <property type="match status" value="1"/>
</dbReference>
<evidence type="ECO:0000259" key="1">
    <source>
        <dbReference type="Pfam" id="PF00535"/>
    </source>
</evidence>
<feature type="domain" description="Glycosyltransferase 2-like" evidence="1">
    <location>
        <begin position="5"/>
        <end position="128"/>
    </location>
</feature>
<keyword evidence="2" id="KW-0808">Transferase</keyword>
<dbReference type="Pfam" id="PF00535">
    <property type="entry name" value="Glycos_transf_2"/>
    <property type="match status" value="1"/>
</dbReference>
<dbReference type="InterPro" id="IPR050834">
    <property type="entry name" value="Glycosyltransf_2"/>
</dbReference>
<accession>A0A4V3WUJ2</accession>
<comment type="caution">
    <text evidence="2">The sequence shown here is derived from an EMBL/GenBank/DDBJ whole genome shotgun (WGS) entry which is preliminary data.</text>
</comment>
<dbReference type="RefSeq" id="WP_136421237.1">
    <property type="nucleotide sequence ID" value="NZ_SSSN01000002.1"/>
</dbReference>
<keyword evidence="3" id="KW-1185">Reference proteome</keyword>
<evidence type="ECO:0000313" key="3">
    <source>
        <dbReference type="Proteomes" id="UP000307380"/>
    </source>
</evidence>
<dbReference type="OrthoDB" id="3177103at2"/>
<proteinExistence type="predicted"/>
<evidence type="ECO:0000313" key="2">
    <source>
        <dbReference type="EMBL" id="THG36067.1"/>
    </source>
</evidence>
<dbReference type="EMBL" id="SSSN01000002">
    <property type="protein sequence ID" value="THG36067.1"/>
    <property type="molecule type" value="Genomic_DNA"/>
</dbReference>
<dbReference type="PANTHER" id="PTHR43685:SF2">
    <property type="entry name" value="GLYCOSYLTRANSFERASE 2-LIKE DOMAIN-CONTAINING PROTEIN"/>
    <property type="match status" value="1"/>
</dbReference>
<reference evidence="2 3" key="1">
    <citation type="submission" date="2019-04" db="EMBL/GenBank/DDBJ databases">
        <authorList>
            <person name="Jiang L."/>
        </authorList>
    </citation>
    <scope>NUCLEOTIDE SEQUENCE [LARGE SCALE GENOMIC DNA]</scope>
    <source>
        <strain evidence="2 3">YIM 131861</strain>
    </source>
</reference>
<dbReference type="Gene3D" id="3.90.550.10">
    <property type="entry name" value="Spore Coat Polysaccharide Biosynthesis Protein SpsA, Chain A"/>
    <property type="match status" value="1"/>
</dbReference>
<dbReference type="InterPro" id="IPR001173">
    <property type="entry name" value="Glyco_trans_2-like"/>
</dbReference>
<protein>
    <submittedName>
        <fullName evidence="2">Glycosyltransferase</fullName>
    </submittedName>
</protein>
<gene>
    <name evidence="2" type="ORF">E6C70_00535</name>
</gene>
<dbReference type="InterPro" id="IPR029044">
    <property type="entry name" value="Nucleotide-diphossugar_trans"/>
</dbReference>
<dbReference type="Proteomes" id="UP000307380">
    <property type="component" value="Unassembled WGS sequence"/>
</dbReference>
<sequence length="298" mass="33427">MTLDIMMPFYGRTDHFLAAVDSVLAQTDPDWRLVIIDDHNPDEEPGRRVQAIGDPRIRYYRNTENKGINATFQTAIDRADDDWLTIMGCDDILLPGYVARITLLADQHPQAAFIHPGTRVIDENGGRATPLVDRAKALYRPRSRGTVELGGQDLATSLTRGNWMNFPAIAWRRSEVQSVGFRPEYRIVQDLALAIDLLYRGGTLVLDDTVVFEYRRHSSSVSSWRAVDGSRFAEEQRFFRLLAAEFRARGWKRAERAAKVHLSSRINALTQLPGAVRGGTPGAGSLLIRHAMGIGLDR</sequence>